<proteinExistence type="predicted"/>
<feature type="domain" description="G protein-coupled receptor GPR1/2/3 C-terminal" evidence="7">
    <location>
        <begin position="267"/>
        <end position="331"/>
    </location>
</feature>
<feature type="transmembrane region" description="Helical" evidence="5">
    <location>
        <begin position="50"/>
        <end position="71"/>
    </location>
</feature>
<dbReference type="AlphaFoldDB" id="S3DAL5"/>
<dbReference type="GeneID" id="19470248"/>
<dbReference type="GO" id="GO:0007189">
    <property type="term" value="P:adenylate cyclase-activating G protein-coupled receptor signaling pathway"/>
    <property type="evidence" value="ECO:0007669"/>
    <property type="project" value="TreeGrafter"/>
</dbReference>
<keyword evidence="4 5" id="KW-0472">Membrane</keyword>
<name>S3DAL5_GLAL2</name>
<evidence type="ECO:0000313" key="9">
    <source>
        <dbReference type="Proteomes" id="UP000016922"/>
    </source>
</evidence>
<dbReference type="SUPFAM" id="SSF81321">
    <property type="entry name" value="Family A G protein-coupled receptor-like"/>
    <property type="match status" value="1"/>
</dbReference>
<evidence type="ECO:0000259" key="6">
    <source>
        <dbReference type="Pfam" id="PF11710"/>
    </source>
</evidence>
<evidence type="ECO:0000259" key="7">
    <source>
        <dbReference type="Pfam" id="PF11970"/>
    </source>
</evidence>
<evidence type="ECO:0000256" key="2">
    <source>
        <dbReference type="ARBA" id="ARBA00022692"/>
    </source>
</evidence>
<dbReference type="Pfam" id="PF11970">
    <property type="entry name" value="GPR_Gpa2_C"/>
    <property type="match status" value="1"/>
</dbReference>
<evidence type="ECO:0000256" key="4">
    <source>
        <dbReference type="ARBA" id="ARBA00023136"/>
    </source>
</evidence>
<organism evidence="8 9">
    <name type="scientific">Glarea lozoyensis (strain ATCC 20868 / MF5171)</name>
    <dbReference type="NCBI Taxonomy" id="1116229"/>
    <lineage>
        <taxon>Eukaryota</taxon>
        <taxon>Fungi</taxon>
        <taxon>Dikarya</taxon>
        <taxon>Ascomycota</taxon>
        <taxon>Pezizomycotina</taxon>
        <taxon>Leotiomycetes</taxon>
        <taxon>Helotiales</taxon>
        <taxon>Helotiaceae</taxon>
        <taxon>Glarea</taxon>
    </lineage>
</organism>
<feature type="transmembrane region" description="Helical" evidence="5">
    <location>
        <begin position="147"/>
        <end position="170"/>
    </location>
</feature>
<protein>
    <submittedName>
        <fullName evidence="8">Family A G protein-coupled receptor-like protein</fullName>
    </submittedName>
</protein>
<keyword evidence="9" id="KW-1185">Reference proteome</keyword>
<dbReference type="GO" id="GO:0004930">
    <property type="term" value="F:G protein-coupled receptor activity"/>
    <property type="evidence" value="ECO:0007669"/>
    <property type="project" value="TreeGrafter"/>
</dbReference>
<dbReference type="KEGG" id="glz:GLAREA_11206"/>
<feature type="transmembrane region" description="Helical" evidence="5">
    <location>
        <begin position="117"/>
        <end position="135"/>
    </location>
</feature>
<feature type="transmembrane region" description="Helical" evidence="5">
    <location>
        <begin position="190"/>
        <end position="209"/>
    </location>
</feature>
<dbReference type="InterPro" id="IPR022596">
    <property type="entry name" value="GPR1/2/3_C"/>
</dbReference>
<comment type="subcellular location">
    <subcellularLocation>
        <location evidence="1">Membrane</location>
        <topology evidence="1">Multi-pass membrane protein</topology>
    </subcellularLocation>
</comment>
<dbReference type="InterPro" id="IPR023041">
    <property type="entry name" value="Glucose_rcpt_Git3-like_N"/>
</dbReference>
<dbReference type="PANTHER" id="PTHR23112">
    <property type="entry name" value="G PROTEIN-COUPLED RECEPTOR 157-RELATED"/>
    <property type="match status" value="1"/>
</dbReference>
<feature type="transmembrane region" description="Helical" evidence="5">
    <location>
        <begin position="273"/>
        <end position="292"/>
    </location>
</feature>
<accession>S3DAL5</accession>
<keyword evidence="3 5" id="KW-1133">Transmembrane helix</keyword>
<dbReference type="OrthoDB" id="100006at2759"/>
<dbReference type="EMBL" id="KE145354">
    <property type="protein sequence ID" value="EPE35507.1"/>
    <property type="molecule type" value="Genomic_DNA"/>
</dbReference>
<dbReference type="Pfam" id="PF11710">
    <property type="entry name" value="Git3"/>
    <property type="match status" value="1"/>
</dbReference>
<keyword evidence="8" id="KW-0675">Receptor</keyword>
<dbReference type="OMA" id="FYSPDMT"/>
<gene>
    <name evidence="8" type="ORF">GLAREA_11206</name>
</gene>
<dbReference type="HOGENOM" id="CLU_052065_0_0_1"/>
<dbReference type="eggNOG" id="ENOG502RZ52">
    <property type="taxonomic scope" value="Eukaryota"/>
</dbReference>
<dbReference type="Proteomes" id="UP000016922">
    <property type="component" value="Unassembled WGS sequence"/>
</dbReference>
<evidence type="ECO:0000256" key="3">
    <source>
        <dbReference type="ARBA" id="ARBA00022989"/>
    </source>
</evidence>
<keyword evidence="2 5" id="KW-0812">Transmembrane</keyword>
<dbReference type="Gene3D" id="1.20.1070.10">
    <property type="entry name" value="Rhodopsin 7-helix transmembrane proteins"/>
    <property type="match status" value="1"/>
</dbReference>
<feature type="domain" description="Glucose receptor Git3-like N-terminal" evidence="6">
    <location>
        <begin position="15"/>
        <end position="214"/>
    </location>
</feature>
<dbReference type="GO" id="GO:0005886">
    <property type="term" value="C:plasma membrane"/>
    <property type="evidence" value="ECO:0007669"/>
    <property type="project" value="TreeGrafter"/>
</dbReference>
<evidence type="ECO:0000256" key="1">
    <source>
        <dbReference type="ARBA" id="ARBA00004141"/>
    </source>
</evidence>
<evidence type="ECO:0000313" key="8">
    <source>
        <dbReference type="EMBL" id="EPE35507.1"/>
    </source>
</evidence>
<feature type="transmembrane region" description="Helical" evidence="5">
    <location>
        <begin position="12"/>
        <end position="38"/>
    </location>
</feature>
<dbReference type="PANTHER" id="PTHR23112:SF0">
    <property type="entry name" value="TRANSMEMBRANE PROTEIN 116"/>
    <property type="match status" value="1"/>
</dbReference>
<evidence type="ECO:0000256" key="5">
    <source>
        <dbReference type="SAM" id="Phobius"/>
    </source>
</evidence>
<dbReference type="STRING" id="1116229.S3DAL5"/>
<sequence length="344" mass="38775">MALSAPTGVHETYALSVVIAVVSVLSAVGAGWIILSFLLFEGQRTFRHQLILGLALSDLWMALNFLTSASINVHGTSIGDASMKGFCTFNGFMIQTFVVQSNLSHSKYQRQTNSVLADYWVLTIALCTYSILANHKHFSNWIQSHKLVIWALPWASSILWASIGLGVWGYGDIGAWCWFTSDRVRLLVNFIPRWLIIFTILFLYIRLYYIIHAAHTRFETFDSDIVASTSNPHLSLHISEGTEPDCEAAAPPPSTFQVSRDTKALRRISLQMMVYPLVYMLIWTMPTTVRIYQATSGRSAPFVVGTIDKACIVVQGLADAIIYGLNERTWRLWRDLLFRPRSKD</sequence>
<dbReference type="RefSeq" id="XP_008077586.1">
    <property type="nucleotide sequence ID" value="XM_008079395.1"/>
</dbReference>
<reference evidence="8 9" key="1">
    <citation type="journal article" date="2013" name="BMC Genomics">
        <title>Genomics-driven discovery of the pneumocandin biosynthetic gene cluster in the fungus Glarea lozoyensis.</title>
        <authorList>
            <person name="Chen L."/>
            <person name="Yue Q."/>
            <person name="Zhang X."/>
            <person name="Xiang M."/>
            <person name="Wang C."/>
            <person name="Li S."/>
            <person name="Che Y."/>
            <person name="Ortiz-Lopez F.J."/>
            <person name="Bills G.F."/>
            <person name="Liu X."/>
            <person name="An Z."/>
        </authorList>
    </citation>
    <scope>NUCLEOTIDE SEQUENCE [LARGE SCALE GENOMIC DNA]</scope>
    <source>
        <strain evidence="9">ATCC 20868 / MF5171</strain>
    </source>
</reference>